<proteinExistence type="predicted"/>
<dbReference type="EMBL" id="BMOM01000028">
    <property type="protein sequence ID" value="GGM17392.1"/>
    <property type="molecule type" value="Genomic_DNA"/>
</dbReference>
<organism evidence="1 2">
    <name type="scientific">Deinococcus aerophilus</name>
    <dbReference type="NCBI Taxonomy" id="522488"/>
    <lineage>
        <taxon>Bacteria</taxon>
        <taxon>Thermotogati</taxon>
        <taxon>Deinococcota</taxon>
        <taxon>Deinococci</taxon>
        <taxon>Deinococcales</taxon>
        <taxon>Deinococcaceae</taxon>
        <taxon>Deinococcus</taxon>
    </lineage>
</organism>
<evidence type="ECO:0000313" key="1">
    <source>
        <dbReference type="EMBL" id="GGM17392.1"/>
    </source>
</evidence>
<keyword evidence="2" id="KW-1185">Reference proteome</keyword>
<sequence>MNGRTVPGTTLSSGGQEYVPVSALKAAGFRVSTAGGVLSIANPAMAAPQAGQEPVAGGANQITVLEGCLGQTLFNRVWRVKFSNLRFTDEDGAQWKIDLEMRNATKDMLGGGDSAQVADSLHLSYLYADGTPLAWNISDTLAGQKFTYQQLPPAGVWRSTLSVADGGQASAAHKPTKLVWLVKPSETGVKLPWGTRDPSFRIDLTCNKS</sequence>
<name>A0ABQ2GY03_9DEIO</name>
<reference evidence="2" key="1">
    <citation type="journal article" date="2019" name="Int. J. Syst. Evol. Microbiol.">
        <title>The Global Catalogue of Microorganisms (GCM) 10K type strain sequencing project: providing services to taxonomists for standard genome sequencing and annotation.</title>
        <authorList>
            <consortium name="The Broad Institute Genomics Platform"/>
            <consortium name="The Broad Institute Genome Sequencing Center for Infectious Disease"/>
            <person name="Wu L."/>
            <person name="Ma J."/>
        </authorList>
    </citation>
    <scope>NUCLEOTIDE SEQUENCE [LARGE SCALE GENOMIC DNA]</scope>
    <source>
        <strain evidence="2">JCM 15443</strain>
    </source>
</reference>
<comment type="caution">
    <text evidence="1">The sequence shown here is derived from an EMBL/GenBank/DDBJ whole genome shotgun (WGS) entry which is preliminary data.</text>
</comment>
<accession>A0ABQ2GY03</accession>
<protein>
    <submittedName>
        <fullName evidence="1">Uncharacterized protein</fullName>
    </submittedName>
</protein>
<dbReference type="Proteomes" id="UP000661918">
    <property type="component" value="Unassembled WGS sequence"/>
</dbReference>
<dbReference type="RefSeq" id="WP_188904886.1">
    <property type="nucleotide sequence ID" value="NZ_BMOM01000028.1"/>
</dbReference>
<gene>
    <name evidence="1" type="ORF">GCM10010841_27070</name>
</gene>
<evidence type="ECO:0000313" key="2">
    <source>
        <dbReference type="Proteomes" id="UP000661918"/>
    </source>
</evidence>